<gene>
    <name evidence="1" type="ORF">VTAP4600_A1937</name>
</gene>
<accession>A0A2N8ZDF1</accession>
<dbReference type="AlphaFoldDB" id="A0A2N8ZDF1"/>
<dbReference type="Pfam" id="PF09614">
    <property type="entry name" value="Cas_Csy2"/>
    <property type="match status" value="1"/>
</dbReference>
<reference evidence="1 2" key="1">
    <citation type="submission" date="2017-10" db="EMBL/GenBank/DDBJ databases">
        <authorList>
            <person name="Banno H."/>
            <person name="Chua N.-H."/>
        </authorList>
    </citation>
    <scope>NUCLEOTIDE SEQUENCE [LARGE SCALE GENOMIC DNA]</scope>
    <source>
        <strain evidence="1">Vibrio tapetis CECT4600</strain>
    </source>
</reference>
<proteinExistence type="predicted"/>
<dbReference type="KEGG" id="vta:A1937"/>
<dbReference type="EMBL" id="LT960611">
    <property type="protein sequence ID" value="SON49916.1"/>
    <property type="molecule type" value="Genomic_DNA"/>
</dbReference>
<keyword evidence="2" id="KW-1185">Reference proteome</keyword>
<name>A0A2N8ZDF1_9VIBR</name>
<dbReference type="OrthoDB" id="6093293at2"/>
<organism evidence="1 2">
    <name type="scientific">Vibrio tapetis subsp. tapetis</name>
    <dbReference type="NCBI Taxonomy" id="1671868"/>
    <lineage>
        <taxon>Bacteria</taxon>
        <taxon>Pseudomonadati</taxon>
        <taxon>Pseudomonadota</taxon>
        <taxon>Gammaproteobacteria</taxon>
        <taxon>Vibrionales</taxon>
        <taxon>Vibrionaceae</taxon>
        <taxon>Vibrio</taxon>
    </lineage>
</organism>
<evidence type="ECO:0000313" key="1">
    <source>
        <dbReference type="EMBL" id="SON49916.1"/>
    </source>
</evidence>
<dbReference type="RefSeq" id="WP_102522498.1">
    <property type="nucleotide sequence ID" value="NZ_LT960611.1"/>
</dbReference>
<protein>
    <recommendedName>
        <fullName evidence="3">CRISPR-associated protein, Csy2 family</fullName>
    </recommendedName>
</protein>
<dbReference type="InterPro" id="IPR013398">
    <property type="entry name" value="CRISPR-assoc_prot_Csy2"/>
</dbReference>
<sequence>MKKLSDLLAIEDSIVKQATLKKVFMPYSENVDIDGCEKEALTILVNLSSHHKGDKCADWLDEERAKRHLKNTENIEDSLAEIKWLHTHNLKFPDCRVKDQRVIAKPLPTSESFISSAVSEYSLGWAHNAADYRHTQWILNSFNWQSKPANVLFLAQQGNPVWLELLQDLGLNVKDLVLFQKTIQSQLPVSTLPEYVNSYSKQLRFPWGNDYLSVTPVVSHAIQRELECRRRDPNSSLNFVTMSLPNSASIGNLCGSVGGYMKVLNYPIGARLNSEKTLSVSRQKSGRYFDDYQVTNSKICKVLSHLIGAEPLKTHKQRTKARKDQAKILRRQIALWILPLIELRDLAESEPKKPLIEHSEQLVQNFLTLPESELQSLATLFNQRLHFAFQENEFARKFAYHPKLMQVAKAQVKWVLDKLSQPHNTTTPVHEEQYIYLSSLRIQDAVAMSSPYLCGAPSLTAIWGVMHHYQREFNQLIDGSANFEFSSFALYVRSEAIRNTAKLTEPNSLAKARTISNAMRPTIRREMLTDLEIDLVIKVKSNDRISDYATALKASLPFTFAGGTLFQPLISSNKKWLRTFNGCTDLFYSLKGLPAYGSWLYACDKQPKDLDELEASLERNHDVLPISLGFHFLEQPKTRKNALTGSHAYVENALGIAERVNPIEVRFAGRDHFFNHAFWSLECSGETILIKKDRN</sequence>
<evidence type="ECO:0000313" key="2">
    <source>
        <dbReference type="Proteomes" id="UP000235828"/>
    </source>
</evidence>
<dbReference type="Proteomes" id="UP000235828">
    <property type="component" value="Chromosome A"/>
</dbReference>
<evidence type="ECO:0008006" key="3">
    <source>
        <dbReference type="Google" id="ProtNLM"/>
    </source>
</evidence>